<dbReference type="InterPro" id="IPR011711">
    <property type="entry name" value="GntR_C"/>
</dbReference>
<dbReference type="Proteomes" id="UP000192775">
    <property type="component" value="Chromosome"/>
</dbReference>
<protein>
    <submittedName>
        <fullName evidence="4">Uncharacterized protein</fullName>
    </submittedName>
</protein>
<dbReference type="InterPro" id="IPR036390">
    <property type="entry name" value="WH_DNA-bd_sf"/>
</dbReference>
<keyword evidence="3" id="KW-0804">Transcription</keyword>
<dbReference type="AlphaFoldDB" id="A0A1X9LNT0"/>
<evidence type="ECO:0000313" key="5">
    <source>
        <dbReference type="Proteomes" id="UP000192775"/>
    </source>
</evidence>
<gene>
    <name evidence="4" type="ORF">B5808_17600</name>
</gene>
<evidence type="ECO:0000256" key="2">
    <source>
        <dbReference type="ARBA" id="ARBA00023125"/>
    </source>
</evidence>
<name>A0A1X9LNT0_9MICO</name>
<keyword evidence="5" id="KW-1185">Reference proteome</keyword>
<dbReference type="InterPro" id="IPR008920">
    <property type="entry name" value="TF_FadR/GntR_C"/>
</dbReference>
<evidence type="ECO:0000256" key="3">
    <source>
        <dbReference type="ARBA" id="ARBA00023163"/>
    </source>
</evidence>
<dbReference type="PANTHER" id="PTHR43537">
    <property type="entry name" value="TRANSCRIPTIONAL REGULATOR, GNTR FAMILY"/>
    <property type="match status" value="1"/>
</dbReference>
<accession>A0A1X9LNT0</accession>
<proteinExistence type="predicted"/>
<dbReference type="PANTHER" id="PTHR43537:SF5">
    <property type="entry name" value="UXU OPERON TRANSCRIPTIONAL REGULATOR"/>
    <property type="match status" value="1"/>
</dbReference>
<evidence type="ECO:0000313" key="4">
    <source>
        <dbReference type="EMBL" id="ARJ06833.1"/>
    </source>
</evidence>
<organism evidence="4 5">
    <name type="scientific">Cnuibacter physcomitrellae</name>
    <dbReference type="NCBI Taxonomy" id="1619308"/>
    <lineage>
        <taxon>Bacteria</taxon>
        <taxon>Bacillati</taxon>
        <taxon>Actinomycetota</taxon>
        <taxon>Actinomycetes</taxon>
        <taxon>Micrococcales</taxon>
        <taxon>Microbacteriaceae</taxon>
        <taxon>Cnuibacter</taxon>
    </lineage>
</organism>
<dbReference type="RefSeq" id="WP_085020971.1">
    <property type="nucleotide sequence ID" value="NZ_BMHD01000001.1"/>
</dbReference>
<dbReference type="Pfam" id="PF00392">
    <property type="entry name" value="GntR"/>
    <property type="match status" value="1"/>
</dbReference>
<reference evidence="4 5" key="1">
    <citation type="submission" date="2017-04" db="EMBL/GenBank/DDBJ databases">
        <authorList>
            <person name="Afonso C.L."/>
            <person name="Miller P.J."/>
            <person name="Scott M.A."/>
            <person name="Spackman E."/>
            <person name="Goraichik I."/>
            <person name="Dimitrov K.M."/>
            <person name="Suarez D.L."/>
            <person name="Swayne D.E."/>
        </authorList>
    </citation>
    <scope>NUCLEOTIDE SEQUENCE [LARGE SCALE GENOMIC DNA]</scope>
    <source>
        <strain evidence="5">XA(T)</strain>
    </source>
</reference>
<keyword evidence="2" id="KW-0238">DNA-binding</keyword>
<dbReference type="Gene3D" id="1.20.120.530">
    <property type="entry name" value="GntR ligand-binding domain-like"/>
    <property type="match status" value="1"/>
</dbReference>
<keyword evidence="1" id="KW-0805">Transcription regulation</keyword>
<dbReference type="InterPro" id="IPR036388">
    <property type="entry name" value="WH-like_DNA-bd_sf"/>
</dbReference>
<evidence type="ECO:0000256" key="1">
    <source>
        <dbReference type="ARBA" id="ARBA00023015"/>
    </source>
</evidence>
<dbReference type="SUPFAM" id="SSF48008">
    <property type="entry name" value="GntR ligand-binding domain-like"/>
    <property type="match status" value="1"/>
</dbReference>
<dbReference type="SMART" id="SM00345">
    <property type="entry name" value="HTH_GNTR"/>
    <property type="match status" value="1"/>
</dbReference>
<dbReference type="GO" id="GO:0003700">
    <property type="term" value="F:DNA-binding transcription factor activity"/>
    <property type="evidence" value="ECO:0007669"/>
    <property type="project" value="InterPro"/>
</dbReference>
<dbReference type="Gene3D" id="1.10.10.10">
    <property type="entry name" value="Winged helix-like DNA-binding domain superfamily/Winged helix DNA-binding domain"/>
    <property type="match status" value="1"/>
</dbReference>
<dbReference type="STRING" id="1619308.B5808_17600"/>
<dbReference type="EMBL" id="CP020715">
    <property type="protein sequence ID" value="ARJ06833.1"/>
    <property type="molecule type" value="Genomic_DNA"/>
</dbReference>
<dbReference type="Pfam" id="PF07729">
    <property type="entry name" value="FCD"/>
    <property type="match status" value="1"/>
</dbReference>
<dbReference type="PROSITE" id="PS50949">
    <property type="entry name" value="HTH_GNTR"/>
    <property type="match status" value="1"/>
</dbReference>
<dbReference type="SMART" id="SM00895">
    <property type="entry name" value="FCD"/>
    <property type="match status" value="1"/>
</dbReference>
<dbReference type="KEGG" id="cphy:B5808_17600"/>
<sequence>MSGSSSGWQGKADIVYALLRSDIETAKLAPGQTLSEIDLVDYTGASRTPVREAIRRLAADGLVELEPRRAPTVSRISLRSARALFEFRRILEPAAIRLVAAAAESDQTLHSAIEELQDRFTELSTMEFLASAPDRFTDATAEFDALLSASTPNEYLRRSITDLRPHSARLRHIAHSDRSRIRDSIGEHLTMCQSILSSDPDRAADAMTAHLNHVEEAIFRHLLTASDAELLVS</sequence>
<dbReference type="GO" id="GO:0003677">
    <property type="term" value="F:DNA binding"/>
    <property type="evidence" value="ECO:0007669"/>
    <property type="project" value="UniProtKB-KW"/>
</dbReference>
<dbReference type="InterPro" id="IPR000524">
    <property type="entry name" value="Tscrpt_reg_HTH_GntR"/>
</dbReference>
<dbReference type="SUPFAM" id="SSF46785">
    <property type="entry name" value="Winged helix' DNA-binding domain"/>
    <property type="match status" value="1"/>
</dbReference>
<dbReference type="CDD" id="cd07377">
    <property type="entry name" value="WHTH_GntR"/>
    <property type="match status" value="1"/>
</dbReference>